<evidence type="ECO:0000256" key="10">
    <source>
        <dbReference type="ARBA" id="ARBA00042653"/>
    </source>
</evidence>
<organism evidence="13 16">
    <name type="scientific">Polyplax serrata</name>
    <name type="common">Common mouse louse</name>
    <dbReference type="NCBI Taxonomy" id="468196"/>
    <lineage>
        <taxon>Eukaryota</taxon>
        <taxon>Metazoa</taxon>
        <taxon>Ecdysozoa</taxon>
        <taxon>Arthropoda</taxon>
        <taxon>Hexapoda</taxon>
        <taxon>Insecta</taxon>
        <taxon>Pterygota</taxon>
        <taxon>Neoptera</taxon>
        <taxon>Paraneoptera</taxon>
        <taxon>Psocodea</taxon>
        <taxon>Troctomorpha</taxon>
        <taxon>Phthiraptera</taxon>
        <taxon>Anoplura</taxon>
        <taxon>Polyplacidae</taxon>
        <taxon>Polyplax</taxon>
    </lineage>
</organism>
<evidence type="ECO:0000313" key="13">
    <source>
        <dbReference type="EMBL" id="KAK6636110.1"/>
    </source>
</evidence>
<evidence type="ECO:0000313" key="15">
    <source>
        <dbReference type="Proteomes" id="UP001359485"/>
    </source>
</evidence>
<evidence type="ECO:0000256" key="1">
    <source>
        <dbReference type="ARBA" id="ARBA00004123"/>
    </source>
</evidence>
<dbReference type="GO" id="GO:0000978">
    <property type="term" value="F:RNA polymerase II cis-regulatory region sequence-specific DNA binding"/>
    <property type="evidence" value="ECO:0007669"/>
    <property type="project" value="UniProtKB-ARBA"/>
</dbReference>
<dbReference type="Proteomes" id="UP001372834">
    <property type="component" value="Unassembled WGS sequence"/>
</dbReference>
<comment type="caution">
    <text evidence="13">The sequence shown here is derived from an EMBL/GenBank/DDBJ whole genome shotgun (WGS) entry which is preliminary data.</text>
</comment>
<dbReference type="InterPro" id="IPR033710">
    <property type="entry name" value="TBP_eukaryotic"/>
</dbReference>
<dbReference type="GO" id="GO:0042797">
    <property type="term" value="P:tRNA transcription by RNA polymerase III"/>
    <property type="evidence" value="ECO:0007669"/>
    <property type="project" value="UniProtKB-ARBA"/>
</dbReference>
<dbReference type="InterPro" id="IPR030491">
    <property type="entry name" value="TBP_CS"/>
</dbReference>
<dbReference type="CDD" id="cd04516">
    <property type="entry name" value="TBP_eukaryotes"/>
    <property type="match status" value="1"/>
</dbReference>
<evidence type="ECO:0000313" key="14">
    <source>
        <dbReference type="EMBL" id="KAK6640273.1"/>
    </source>
</evidence>
<dbReference type="PANTHER" id="PTHR10126">
    <property type="entry name" value="TATA-BOX BINDING PROTEIN"/>
    <property type="match status" value="1"/>
</dbReference>
<comment type="similarity">
    <text evidence="2">Belongs to the TBP family.</text>
</comment>
<evidence type="ECO:0000256" key="12">
    <source>
        <dbReference type="SAM" id="MobiDB-lite"/>
    </source>
</evidence>
<dbReference type="Proteomes" id="UP001359485">
    <property type="component" value="Unassembled WGS sequence"/>
</dbReference>
<evidence type="ECO:0000256" key="6">
    <source>
        <dbReference type="ARBA" id="ARBA00023242"/>
    </source>
</evidence>
<feature type="compositionally biased region" description="Low complexity" evidence="12">
    <location>
        <begin position="27"/>
        <end position="49"/>
    </location>
</feature>
<feature type="region of interest" description="Disordered" evidence="12">
    <location>
        <begin position="1"/>
        <end position="65"/>
    </location>
</feature>
<evidence type="ECO:0000256" key="2">
    <source>
        <dbReference type="ARBA" id="ARBA00005560"/>
    </source>
</evidence>
<gene>
    <name evidence="13" type="ORF">RUM43_009762</name>
    <name evidence="14" type="ORF">RUM44_011959</name>
</gene>
<comment type="function">
    <text evidence="9">General transcription factor that functions at the core of the DNA-binding multiprotein factor TFIID. Binding of TFIID to the TATA box is the initial transcriptional step of the pre-initiation complex (PIC), playing a role in the activation of eukaryotic genes transcribed by RNA polymerase II.</text>
</comment>
<dbReference type="InterPro" id="IPR012295">
    <property type="entry name" value="TBP_dom_sf"/>
</dbReference>
<name>A0AAN8P7C5_POLSC</name>
<evidence type="ECO:0000256" key="9">
    <source>
        <dbReference type="ARBA" id="ARBA00037612"/>
    </source>
</evidence>
<dbReference type="HAMAP" id="MF_00408">
    <property type="entry name" value="TATA_bind_prot_arch"/>
    <property type="match status" value="1"/>
</dbReference>
<keyword evidence="5" id="KW-0804">Transcription</keyword>
<dbReference type="GO" id="GO:0006352">
    <property type="term" value="P:DNA-templated transcription initiation"/>
    <property type="evidence" value="ECO:0007669"/>
    <property type="project" value="InterPro"/>
</dbReference>
<dbReference type="Pfam" id="PF00352">
    <property type="entry name" value="TBP"/>
    <property type="match status" value="2"/>
</dbReference>
<evidence type="ECO:0000256" key="7">
    <source>
        <dbReference type="ARBA" id="ARBA00030739"/>
    </source>
</evidence>
<dbReference type="SUPFAM" id="SSF55945">
    <property type="entry name" value="TATA-box binding protein-like"/>
    <property type="match status" value="2"/>
</dbReference>
<keyword evidence="6" id="KW-0539">Nucleus</keyword>
<proteinExistence type="inferred from homology"/>
<dbReference type="GO" id="GO:0001092">
    <property type="term" value="F:TFIIA-class transcription factor complex binding"/>
    <property type="evidence" value="ECO:0007669"/>
    <property type="project" value="UniProtKB-ARBA"/>
</dbReference>
<dbReference type="FunFam" id="3.30.310.10:FF:000001">
    <property type="entry name" value="TATA-box-binding protein 2"/>
    <property type="match status" value="1"/>
</dbReference>
<dbReference type="EMBL" id="JAWJWE010000004">
    <property type="protein sequence ID" value="KAK6636110.1"/>
    <property type="molecule type" value="Genomic_DNA"/>
</dbReference>
<reference evidence="13 16" key="1">
    <citation type="submission" date="2023-10" db="EMBL/GenBank/DDBJ databases">
        <title>Genomes of two closely related lineages of the louse Polyplax serrata with different host specificities.</title>
        <authorList>
            <person name="Martinu J."/>
            <person name="Tarabai H."/>
            <person name="Stefka J."/>
            <person name="Hypsa V."/>
        </authorList>
    </citation>
    <scope>NUCLEOTIDE SEQUENCE [LARGE SCALE GENOMIC DNA]</scope>
    <source>
        <strain evidence="14">98ZLc_SE</strain>
        <strain evidence="13">HR10_N</strain>
    </source>
</reference>
<evidence type="ECO:0000256" key="8">
    <source>
        <dbReference type="ARBA" id="ARBA00033017"/>
    </source>
</evidence>
<comment type="subcellular location">
    <subcellularLocation>
        <location evidence="1">Nucleus</location>
    </subcellularLocation>
</comment>
<evidence type="ECO:0000313" key="16">
    <source>
        <dbReference type="Proteomes" id="UP001372834"/>
    </source>
</evidence>
<dbReference type="FunFam" id="3.30.310.10:FF:000002">
    <property type="entry name" value="TATA-box-binding protein 2"/>
    <property type="match status" value="1"/>
</dbReference>
<evidence type="ECO:0000256" key="5">
    <source>
        <dbReference type="ARBA" id="ARBA00023163"/>
    </source>
</evidence>
<keyword evidence="15" id="KW-1185">Reference proteome</keyword>
<evidence type="ECO:0000256" key="3">
    <source>
        <dbReference type="ARBA" id="ARBA00021962"/>
    </source>
</evidence>
<evidence type="ECO:0000256" key="11">
    <source>
        <dbReference type="ARBA" id="ARBA00042691"/>
    </source>
</evidence>
<sequence length="306" mass="33780">MDTMLPSPGFSIPSVGTPLHQPEEDQQILLHAQQQQQQQQQTPQHTGIQNPPSLQPMGMNLPHKQHTYAPSAVGFTTPQSLMQPQTPQSAVQMIPGSGSVRDANPPLSIAPATPQPMTPMTPASVDSGIVPQLQNIVSTVNLGCKLDLKKIAIHARNAEYNPKRFAAVIMRIREPRTTALIFSSGKMVCTGAKSEDDSRLAARKYARIIQKLGFAAKFLDFKIQNMVGSCDVKFPIRLEGLVLTHGQFSSYEPELFPGLIYRMVKPRIVLLIFVSGKVVLTGAKVRQEIYEAFDNIYPILKSFKKQ</sequence>
<dbReference type="Gene3D" id="3.30.310.10">
    <property type="entry name" value="TATA-Binding Protein"/>
    <property type="match status" value="2"/>
</dbReference>
<protein>
    <recommendedName>
        <fullName evidence="3">TATA-box-binding protein</fullName>
    </recommendedName>
    <alternativeName>
        <fullName evidence="7">TATA sequence-binding protein</fullName>
    </alternativeName>
    <alternativeName>
        <fullName evidence="10">TATA-binding factor</fullName>
    </alternativeName>
    <alternativeName>
        <fullName evidence="8">TATA-box factor</fullName>
    </alternativeName>
    <alternativeName>
        <fullName evidence="11">Transcription initiation factor TFIID TBP subunit</fullName>
    </alternativeName>
</protein>
<dbReference type="PROSITE" id="PS00351">
    <property type="entry name" value="TFIID"/>
    <property type="match status" value="1"/>
</dbReference>
<dbReference type="InterPro" id="IPR000814">
    <property type="entry name" value="TBP"/>
</dbReference>
<dbReference type="AlphaFoldDB" id="A0AAN8P7C5"/>
<dbReference type="GO" id="GO:0005634">
    <property type="term" value="C:nucleus"/>
    <property type="evidence" value="ECO:0007669"/>
    <property type="project" value="UniProtKB-SubCell"/>
</dbReference>
<dbReference type="EMBL" id="JAWJWF010000001">
    <property type="protein sequence ID" value="KAK6640273.1"/>
    <property type="molecule type" value="Genomic_DNA"/>
</dbReference>
<dbReference type="PRINTS" id="PR00686">
    <property type="entry name" value="TIFACTORIID"/>
</dbReference>
<keyword evidence="4" id="KW-0238">DNA-binding</keyword>
<evidence type="ECO:0000256" key="4">
    <source>
        <dbReference type="ARBA" id="ARBA00023125"/>
    </source>
</evidence>
<accession>A0AAN8P7C5</accession>
<dbReference type="GO" id="GO:0000992">
    <property type="term" value="F:RNA polymerase III cis-regulatory region sequence-specific DNA binding"/>
    <property type="evidence" value="ECO:0007669"/>
    <property type="project" value="UniProtKB-ARBA"/>
</dbReference>